<feature type="transmembrane region" description="Helical" evidence="2">
    <location>
        <begin position="21"/>
        <end position="43"/>
    </location>
</feature>
<keyword evidence="2" id="KW-0812">Transmembrane</keyword>
<feature type="compositionally biased region" description="Pro residues" evidence="1">
    <location>
        <begin position="575"/>
        <end position="590"/>
    </location>
</feature>
<feature type="compositionally biased region" description="Pro residues" evidence="1">
    <location>
        <begin position="550"/>
        <end position="566"/>
    </location>
</feature>
<dbReference type="Proteomes" id="UP000036947">
    <property type="component" value="Unassembled WGS sequence"/>
</dbReference>
<dbReference type="PANTHER" id="PTHR36587:SF2">
    <property type="entry name" value="EXPRESSION SITE-ASSOCIATED GENE 3 (ESAG3)-LIKE PROTEIN"/>
    <property type="match status" value="1"/>
</dbReference>
<dbReference type="EMBL" id="LFRF01000007">
    <property type="protein sequence ID" value="KND91848.1"/>
    <property type="molecule type" value="Genomic_DNA"/>
</dbReference>
<keyword evidence="4" id="KW-1185">Reference proteome</keyword>
<keyword evidence="2" id="KW-0472">Membrane</keyword>
<evidence type="ECO:0000313" key="3">
    <source>
        <dbReference type="EMBL" id="KND91848.1"/>
    </source>
</evidence>
<evidence type="ECO:0000256" key="2">
    <source>
        <dbReference type="SAM" id="Phobius"/>
    </source>
</evidence>
<organism evidence="3 4">
    <name type="scientific">Tolypocladium ophioglossoides (strain CBS 100239)</name>
    <name type="common">Snaketongue truffleclub</name>
    <name type="synonym">Elaphocordyceps ophioglossoides</name>
    <dbReference type="NCBI Taxonomy" id="1163406"/>
    <lineage>
        <taxon>Eukaryota</taxon>
        <taxon>Fungi</taxon>
        <taxon>Dikarya</taxon>
        <taxon>Ascomycota</taxon>
        <taxon>Pezizomycotina</taxon>
        <taxon>Sordariomycetes</taxon>
        <taxon>Hypocreomycetidae</taxon>
        <taxon>Hypocreales</taxon>
        <taxon>Ophiocordycipitaceae</taxon>
        <taxon>Tolypocladium</taxon>
    </lineage>
</organism>
<gene>
    <name evidence="3" type="ORF">TOPH_03584</name>
</gene>
<name>A0A0L0NCN6_TOLOC</name>
<dbReference type="PANTHER" id="PTHR36587">
    <property type="entry name" value="EXPRESSION SITE-ASSOCIATED GENE 3 (ESAG3)-LIKE PROTEIN"/>
    <property type="match status" value="1"/>
</dbReference>
<protein>
    <submittedName>
        <fullName evidence="3">Uncharacterized protein</fullName>
    </submittedName>
</protein>
<proteinExistence type="predicted"/>
<accession>A0A0L0NCN6</accession>
<keyword evidence="2" id="KW-1133">Transmembrane helix</keyword>
<feature type="region of interest" description="Disordered" evidence="1">
    <location>
        <begin position="541"/>
        <end position="590"/>
    </location>
</feature>
<dbReference type="AlphaFoldDB" id="A0A0L0NCN6"/>
<evidence type="ECO:0000256" key="1">
    <source>
        <dbReference type="SAM" id="MobiDB-lite"/>
    </source>
</evidence>
<sequence length="590" mass="66039">MLNLLRPLRPLLGRAARRPMTFVAVAFVFSTLAFCLLVTPIRWISSDFAGQQWATNIEPSHSALSAPSAPVKPMYPSGRPFMGSDAKTKLHILLRATQSNVNICKTLLTMTILGYPNPHIVSWGDRDDVEDLLGGGSHFAKTTGVLGYINDEERRKQPGFDGELIILIDSYDIWFQLPVEVLLARYKAIVADENARVAHRMGRASVLEGIRSPVIFGAGKRCGPNQMHTVACYAVPDSPLPMDLHNGNTDTPIGRNIYSSFRTRYLNSGYMIGPIGAVRPILETATEKLHDCSDRTGAWFDNGSRDSDYCYRGSDQSIFAEMFGEQEFHREVMRRHHRTSLDDWLDSFISGRPGSRPPPSQILDAPVNDYLNPAFTHQPLNATYLPGKPFEFGIGLDYWSLLGHQTSNAEFDSRYVRHDQPLGPQVGEQGMFDCPARAPMPDDLPEDAPVLDASHGEPGRWEAMPLYTEICIGSVPVMVHHNSVDKSWRERQWNEPWWHGRSRSLLEERRRAGAKQLIDGISTDNGTTLRWEELCPREVEKELFRDVEDPPAPLISPPPSPPPPDSQPDHHQPDPRPPPPPPPNPQPNSP</sequence>
<dbReference type="CDD" id="cd22997">
    <property type="entry name" value="GT_LH"/>
    <property type="match status" value="1"/>
</dbReference>
<comment type="caution">
    <text evidence="3">The sequence shown here is derived from an EMBL/GenBank/DDBJ whole genome shotgun (WGS) entry which is preliminary data.</text>
</comment>
<reference evidence="3 4" key="1">
    <citation type="journal article" date="2015" name="BMC Genomics">
        <title>The genome of the truffle-parasite Tolypocladium ophioglossoides and the evolution of antifungal peptaibiotics.</title>
        <authorList>
            <person name="Quandt C.A."/>
            <person name="Bushley K.E."/>
            <person name="Spatafora J.W."/>
        </authorList>
    </citation>
    <scope>NUCLEOTIDE SEQUENCE [LARGE SCALE GENOMIC DNA]</scope>
    <source>
        <strain evidence="3 4">CBS 100239</strain>
    </source>
</reference>
<dbReference type="OrthoDB" id="422736at2759"/>
<dbReference type="STRING" id="1163406.A0A0L0NCN6"/>
<evidence type="ECO:0000313" key="4">
    <source>
        <dbReference type="Proteomes" id="UP000036947"/>
    </source>
</evidence>